<dbReference type="RefSeq" id="WP_386731191.1">
    <property type="nucleotide sequence ID" value="NZ_JBHSTP010000002.1"/>
</dbReference>
<name>A0ABW1VG96_9MICO</name>
<gene>
    <name evidence="3" type="ORF">ACFQB0_10705</name>
</gene>
<dbReference type="InterPro" id="IPR020084">
    <property type="entry name" value="NUDIX_hydrolase_CS"/>
</dbReference>
<evidence type="ECO:0000313" key="4">
    <source>
        <dbReference type="Proteomes" id="UP001596306"/>
    </source>
</evidence>
<dbReference type="InterPro" id="IPR015797">
    <property type="entry name" value="NUDIX_hydrolase-like_dom_sf"/>
</dbReference>
<feature type="domain" description="Nudix hydrolase" evidence="2">
    <location>
        <begin position="4"/>
        <end position="140"/>
    </location>
</feature>
<dbReference type="GO" id="GO:0016787">
    <property type="term" value="F:hydrolase activity"/>
    <property type="evidence" value="ECO:0007669"/>
    <property type="project" value="UniProtKB-KW"/>
</dbReference>
<protein>
    <submittedName>
        <fullName evidence="3">NUDIX hydrolase</fullName>
    </submittedName>
</protein>
<dbReference type="InterPro" id="IPR000086">
    <property type="entry name" value="NUDIX_hydrolase_dom"/>
</dbReference>
<accession>A0ABW1VG96</accession>
<evidence type="ECO:0000256" key="1">
    <source>
        <dbReference type="ARBA" id="ARBA00022801"/>
    </source>
</evidence>
<dbReference type="CDD" id="cd04688">
    <property type="entry name" value="NUDIX_Hydrolase"/>
    <property type="match status" value="1"/>
</dbReference>
<evidence type="ECO:0000313" key="3">
    <source>
        <dbReference type="EMBL" id="MFC6356577.1"/>
    </source>
</evidence>
<dbReference type="SUPFAM" id="SSF55811">
    <property type="entry name" value="Nudix"/>
    <property type="match status" value="1"/>
</dbReference>
<keyword evidence="4" id="KW-1185">Reference proteome</keyword>
<sequence>MTGGPRVIALALIVHPKRGDLFVSDLYDRIKCERFHRPPGGGVEFGETAAEALEREFLEEFGACVTVCERIHVVENLFEYDGRAGHEIMLVHRAHFDDPGVYALDLVPDIERGRGHGVWRPRSLTATECPLFPEVLLDAF</sequence>
<dbReference type="EMBL" id="JBHSTP010000002">
    <property type="protein sequence ID" value="MFC6356577.1"/>
    <property type="molecule type" value="Genomic_DNA"/>
</dbReference>
<reference evidence="4" key="1">
    <citation type="journal article" date="2019" name="Int. J. Syst. Evol. Microbiol.">
        <title>The Global Catalogue of Microorganisms (GCM) 10K type strain sequencing project: providing services to taxonomists for standard genome sequencing and annotation.</title>
        <authorList>
            <consortium name="The Broad Institute Genomics Platform"/>
            <consortium name="The Broad Institute Genome Sequencing Center for Infectious Disease"/>
            <person name="Wu L."/>
            <person name="Ma J."/>
        </authorList>
    </citation>
    <scope>NUCLEOTIDE SEQUENCE [LARGE SCALE GENOMIC DNA]</scope>
    <source>
        <strain evidence="4">CCUG 43304</strain>
    </source>
</reference>
<organism evidence="3 4">
    <name type="scientific">Luethyella okanaganae</name>
    <dbReference type="NCBI Taxonomy" id="69372"/>
    <lineage>
        <taxon>Bacteria</taxon>
        <taxon>Bacillati</taxon>
        <taxon>Actinomycetota</taxon>
        <taxon>Actinomycetes</taxon>
        <taxon>Micrococcales</taxon>
        <taxon>Microbacteriaceae</taxon>
        <taxon>Luethyella</taxon>
    </lineage>
</organism>
<proteinExistence type="predicted"/>
<keyword evidence="1 3" id="KW-0378">Hydrolase</keyword>
<evidence type="ECO:0000259" key="2">
    <source>
        <dbReference type="PROSITE" id="PS51462"/>
    </source>
</evidence>
<dbReference type="PROSITE" id="PS00893">
    <property type="entry name" value="NUDIX_BOX"/>
    <property type="match status" value="1"/>
</dbReference>
<comment type="caution">
    <text evidence="3">The sequence shown here is derived from an EMBL/GenBank/DDBJ whole genome shotgun (WGS) entry which is preliminary data.</text>
</comment>
<dbReference type="Gene3D" id="3.90.79.10">
    <property type="entry name" value="Nucleoside Triphosphate Pyrophosphohydrolase"/>
    <property type="match status" value="1"/>
</dbReference>
<dbReference type="PROSITE" id="PS51462">
    <property type="entry name" value="NUDIX"/>
    <property type="match status" value="1"/>
</dbReference>
<dbReference type="Pfam" id="PF00293">
    <property type="entry name" value="NUDIX"/>
    <property type="match status" value="1"/>
</dbReference>
<dbReference type="Proteomes" id="UP001596306">
    <property type="component" value="Unassembled WGS sequence"/>
</dbReference>